<keyword evidence="7" id="KW-1133">Transmembrane helix</keyword>
<dbReference type="GO" id="GO:0004252">
    <property type="term" value="F:serine-type endopeptidase activity"/>
    <property type="evidence" value="ECO:0007669"/>
    <property type="project" value="UniProtKB-UniRule"/>
</dbReference>
<dbReference type="PANTHER" id="PTHR43399">
    <property type="entry name" value="SUBTILISIN-RELATED"/>
    <property type="match status" value="1"/>
</dbReference>
<dbReference type="Proteomes" id="UP001054857">
    <property type="component" value="Unassembled WGS sequence"/>
</dbReference>
<dbReference type="Gene3D" id="3.40.50.200">
    <property type="entry name" value="Peptidase S8/S53 domain"/>
    <property type="match status" value="1"/>
</dbReference>
<keyword evidence="10" id="KW-1185">Reference proteome</keyword>
<dbReference type="SUPFAM" id="SSF52743">
    <property type="entry name" value="Subtilisin-like"/>
    <property type="match status" value="1"/>
</dbReference>
<feature type="transmembrane region" description="Helical" evidence="7">
    <location>
        <begin position="39"/>
        <end position="61"/>
    </location>
</feature>
<dbReference type="InterPro" id="IPR036852">
    <property type="entry name" value="Peptidase_S8/S53_dom_sf"/>
</dbReference>
<dbReference type="InterPro" id="IPR023828">
    <property type="entry name" value="Peptidase_S8_Ser-AS"/>
</dbReference>
<comment type="caution">
    <text evidence="9">The sequence shown here is derived from an EMBL/GenBank/DDBJ whole genome shotgun (WGS) entry which is preliminary data.</text>
</comment>
<keyword evidence="3 5" id="KW-0378">Hydrolase</keyword>
<dbReference type="InterPro" id="IPR022398">
    <property type="entry name" value="Peptidase_S8_His-AS"/>
</dbReference>
<evidence type="ECO:0000313" key="10">
    <source>
        <dbReference type="Proteomes" id="UP001054857"/>
    </source>
</evidence>
<dbReference type="InterPro" id="IPR015500">
    <property type="entry name" value="Peptidase_S8_subtilisin-rel"/>
</dbReference>
<feature type="active site" description="Charge relay system" evidence="5">
    <location>
        <position position="543"/>
    </location>
</feature>
<feature type="compositionally biased region" description="Low complexity" evidence="6">
    <location>
        <begin position="167"/>
        <end position="225"/>
    </location>
</feature>
<dbReference type="PROSITE" id="PS51892">
    <property type="entry name" value="SUBTILASE"/>
    <property type="match status" value="1"/>
</dbReference>
<dbReference type="PRINTS" id="PR00723">
    <property type="entry name" value="SUBTILISIN"/>
</dbReference>
<evidence type="ECO:0000256" key="3">
    <source>
        <dbReference type="ARBA" id="ARBA00022801"/>
    </source>
</evidence>
<dbReference type="GO" id="GO:0006508">
    <property type="term" value="P:proteolysis"/>
    <property type="evidence" value="ECO:0007669"/>
    <property type="project" value="UniProtKB-KW"/>
</dbReference>
<dbReference type="InterPro" id="IPR000209">
    <property type="entry name" value="Peptidase_S8/S53_dom"/>
</dbReference>
<dbReference type="EMBL" id="BMAR01000022">
    <property type="protein sequence ID" value="GFR48272.1"/>
    <property type="molecule type" value="Genomic_DNA"/>
</dbReference>
<keyword evidence="7" id="KW-0472">Membrane</keyword>
<dbReference type="PROSITE" id="PS00138">
    <property type="entry name" value="SUBTILASE_SER"/>
    <property type="match status" value="1"/>
</dbReference>
<comment type="similarity">
    <text evidence="1 5">Belongs to the peptidase S8 family.</text>
</comment>
<proteinExistence type="inferred from homology"/>
<evidence type="ECO:0000313" key="9">
    <source>
        <dbReference type="EMBL" id="GFR48272.1"/>
    </source>
</evidence>
<organism evidence="9 10">
    <name type="scientific">Astrephomene gubernaculifera</name>
    <dbReference type="NCBI Taxonomy" id="47775"/>
    <lineage>
        <taxon>Eukaryota</taxon>
        <taxon>Viridiplantae</taxon>
        <taxon>Chlorophyta</taxon>
        <taxon>core chlorophytes</taxon>
        <taxon>Chlorophyceae</taxon>
        <taxon>CS clade</taxon>
        <taxon>Chlamydomonadales</taxon>
        <taxon>Astrephomenaceae</taxon>
        <taxon>Astrephomene</taxon>
    </lineage>
</organism>
<keyword evidence="2 5" id="KW-0645">Protease</keyword>
<feature type="domain" description="Peptidase S8/S53" evidence="8">
    <location>
        <begin position="266"/>
        <end position="582"/>
    </location>
</feature>
<dbReference type="InterPro" id="IPR051048">
    <property type="entry name" value="Peptidase_S8/S53_subtilisin"/>
</dbReference>
<name>A0AAD3DW82_9CHLO</name>
<evidence type="ECO:0000256" key="4">
    <source>
        <dbReference type="ARBA" id="ARBA00022825"/>
    </source>
</evidence>
<evidence type="ECO:0000256" key="2">
    <source>
        <dbReference type="ARBA" id="ARBA00022670"/>
    </source>
</evidence>
<feature type="active site" description="Charge relay system" evidence="5">
    <location>
        <position position="351"/>
    </location>
</feature>
<sequence>MGLGLLFKGSVAPAAEDDPEALAEEHERRGLTAWVKRNPALSIAGIVLLVLGIIAAVVVPVTCSLHGCPPKQPEAAKSPLYDGAPLRLVAAFLDDKDVLDFVPAILQQYTSRVKMELSNLQILEALDESVLEIVLAEVKKYSGLDFVVRDFILRAPNSSTTARAAKDSSSTALDDATADSNSSSSSSSPPSDESTSATNNSSSSNLRRSRLQATTTATTTTTTTTNYSLNDPGLTLNSSWWFTRINVTGAWSQLGLSTSAPQTRTSDVVIAVTDSGALVTHPDLTSSWWVNPGETDGDLRDNDGNGFIDDVYGACFSTKQCSPTYTGSNVSRCGIGPSTAAWNGVTDKIGHGTKIAGLIGARPKNGIGVAGVAPNLRQMILKVTDETIDPANPPYAYSDVVRAVDYAYGKGARIFSMSFGNDAKYSMNLVNKPALDAAASAYRNLFNRYNNALFVAAAGNEWTNLDSWRAANYTYSPCMVDTPNTLCVGGTAAPDALFYSLVLGQQVGTNWGPTTVDLAAPAANIYTTDLSYSNYYSTVNGTSFSAPITAAVAGLVLAALGGQSRATSTTPLQIKNILLSSGDTVPALQGMFRSARRLNAGNAVAAALTLAATNRTVLKMDRTVSSLNASVALQGWEYYWWSGTASDASFDAFGSDWTFIDYYVRGQLNSNFNVFRYGSQTFTLATALVRIDTPGVVSLQARTSAIDPTRWQLSLGENVMLWKWANSSFGSVDVLFPSAGYYNMTLRLYCEYGTTINLLWQLPGASSFTSPSIFWVVHEDPPSSRYYDPGVTPRPALWHVVWNEASDFDDFSASGNRGYFVLNSNPQLYRDAQATVTDFSFTTGTDLRNALYGTNGAPSNNQTVVYGYARANLRPLNFSSGISFRMQGPHTRLYINGQGIFDLQSDSQLQTVTPCVTLRNGTAHEIYFYFAARVNSSNPVGLTWASCTASSVPSGNSGAYASMTSSLATNFFWQPTNITSLPRGFRCDAWPANLTVSAVGTTPQYGTPAKLTWMYPRDCPAANRVTSGSVSECRMATVLQTLFPNITWNVWSIRCFTYYAASISGGKSRAQNLGGPVFQHLAGVRVYEQWGDGLSFASMAPAKTRFGSVLYQLYVIEWVAMGQMWNRLAGQTVWDGTLDAGNSSSILTTNSNAMILPAAALAPMSWQDVTSV</sequence>
<evidence type="ECO:0000256" key="6">
    <source>
        <dbReference type="SAM" id="MobiDB-lite"/>
    </source>
</evidence>
<evidence type="ECO:0000256" key="1">
    <source>
        <dbReference type="ARBA" id="ARBA00011073"/>
    </source>
</evidence>
<accession>A0AAD3DW82</accession>
<reference evidence="9 10" key="1">
    <citation type="journal article" date="2021" name="Sci. Rep.">
        <title>Genome sequencing of the multicellular alga Astrephomene provides insights into convergent evolution of germ-soma differentiation.</title>
        <authorList>
            <person name="Yamashita S."/>
            <person name="Yamamoto K."/>
            <person name="Matsuzaki R."/>
            <person name="Suzuki S."/>
            <person name="Yamaguchi H."/>
            <person name="Hirooka S."/>
            <person name="Minakuchi Y."/>
            <person name="Miyagishima S."/>
            <person name="Kawachi M."/>
            <person name="Toyoda A."/>
            <person name="Nozaki H."/>
        </authorList>
    </citation>
    <scope>NUCLEOTIDE SEQUENCE [LARGE SCALE GENOMIC DNA]</scope>
    <source>
        <strain evidence="9 10">NIES-4017</strain>
    </source>
</reference>
<feature type="active site" description="Charge relay system" evidence="5">
    <location>
        <position position="274"/>
    </location>
</feature>
<keyword evidence="7" id="KW-0812">Transmembrane</keyword>
<evidence type="ECO:0000256" key="5">
    <source>
        <dbReference type="PROSITE-ProRule" id="PRU01240"/>
    </source>
</evidence>
<gene>
    <name evidence="9" type="ORF">Agub_g10138</name>
</gene>
<dbReference type="Pfam" id="PF00082">
    <property type="entry name" value="Peptidase_S8"/>
    <property type="match status" value="1"/>
</dbReference>
<protein>
    <recommendedName>
        <fullName evidence="8">Peptidase S8/S53 domain-containing protein</fullName>
    </recommendedName>
</protein>
<dbReference type="AlphaFoldDB" id="A0AAD3DW82"/>
<keyword evidence="4 5" id="KW-0720">Serine protease</keyword>
<evidence type="ECO:0000256" key="7">
    <source>
        <dbReference type="SAM" id="Phobius"/>
    </source>
</evidence>
<dbReference type="PANTHER" id="PTHR43399:SF4">
    <property type="entry name" value="CELL WALL-ASSOCIATED PROTEASE"/>
    <property type="match status" value="1"/>
</dbReference>
<evidence type="ECO:0000259" key="8">
    <source>
        <dbReference type="Pfam" id="PF00082"/>
    </source>
</evidence>
<dbReference type="PROSITE" id="PS00137">
    <property type="entry name" value="SUBTILASE_HIS"/>
    <property type="match status" value="1"/>
</dbReference>
<feature type="region of interest" description="Disordered" evidence="6">
    <location>
        <begin position="163"/>
        <end position="228"/>
    </location>
</feature>